<keyword evidence="2 4" id="KW-0808">Transferase</keyword>
<evidence type="ECO:0000256" key="1">
    <source>
        <dbReference type="ARBA" id="ARBA00006383"/>
    </source>
</evidence>
<comment type="similarity">
    <text evidence="1">Belongs to the antibiotic N-acetyltransferase family.</text>
</comment>
<dbReference type="RefSeq" id="WP_151138564.1">
    <property type="nucleotide sequence ID" value="NZ_VZUS01000001.1"/>
</dbReference>
<keyword evidence="3" id="KW-0012">Acyltransferase</keyword>
<dbReference type="PANTHER" id="PTHR11104:SF0">
    <property type="entry name" value="SPBETA PROPHAGE-DERIVED AMINOGLYCOSIDE N(3')-ACETYLTRANSFERASE-LIKE PROTEIN YOKD"/>
    <property type="match status" value="1"/>
</dbReference>
<evidence type="ECO:0000256" key="2">
    <source>
        <dbReference type="ARBA" id="ARBA00022679"/>
    </source>
</evidence>
<comment type="caution">
    <text evidence="4">The sequence shown here is derived from an EMBL/GenBank/DDBJ whole genome shotgun (WGS) entry which is preliminary data.</text>
</comment>
<dbReference type="EMBL" id="VZUS01000001">
    <property type="protein sequence ID" value="KAB1188619.1"/>
    <property type="molecule type" value="Genomic_DNA"/>
</dbReference>
<dbReference type="AlphaFoldDB" id="A0A643JX59"/>
<dbReference type="SUPFAM" id="SSF110710">
    <property type="entry name" value="TTHA0583/YokD-like"/>
    <property type="match status" value="1"/>
</dbReference>
<dbReference type="GO" id="GO:0046677">
    <property type="term" value="P:response to antibiotic"/>
    <property type="evidence" value="ECO:0007669"/>
    <property type="project" value="InterPro"/>
</dbReference>
<sequence length="268" mass="29096">MPEADAIEAADEPNTVSSLASDFRRLGIDAGDTLLVHSSLSSLGWVVGGPQAVVDALQAVLTDDGTLVMPTHSGQYTDPAGWENPPVPDDWVETIRETMPPFRPDVTPTRGMGAIPECFRAYPGVVRSDHPTFSFAAWGAGADEVVADHRLDDGLGEQSPLARVYDRDGHVLLLGVGHDRNTSLHLAEYRADFEKERIQSAAPLLRDGERVVFEYDDIDIDSDDFEQLGADFESEVGLTEGPVGAGTAKLVNQPTIVDFAVDWFEVHR</sequence>
<gene>
    <name evidence="4" type="ORF">Hfx1149_11465</name>
</gene>
<proteinExistence type="inferred from homology"/>
<dbReference type="InterPro" id="IPR028345">
    <property type="entry name" value="Antibiotic_NAT-like"/>
</dbReference>
<evidence type="ECO:0000313" key="4">
    <source>
        <dbReference type="EMBL" id="KAB1188619.1"/>
    </source>
</evidence>
<evidence type="ECO:0000256" key="3">
    <source>
        <dbReference type="ARBA" id="ARBA00023315"/>
    </source>
</evidence>
<organism evidence="4">
    <name type="scientific">Haloferax sp. CBA1149</name>
    <dbReference type="NCBI Taxonomy" id="2650753"/>
    <lineage>
        <taxon>Archaea</taxon>
        <taxon>Methanobacteriati</taxon>
        <taxon>Methanobacteriota</taxon>
        <taxon>Stenosarchaea group</taxon>
        <taxon>Halobacteria</taxon>
        <taxon>Halobacteriales</taxon>
        <taxon>Haloferacaceae</taxon>
        <taxon>Haloferax</taxon>
    </lineage>
</organism>
<dbReference type="PANTHER" id="PTHR11104">
    <property type="entry name" value="AMINOGLYCOSIDE N3-ACETYLTRANSFERASE"/>
    <property type="match status" value="1"/>
</dbReference>
<dbReference type="InterPro" id="IPR003679">
    <property type="entry name" value="Amioglycoside_AcTrfase"/>
</dbReference>
<protein>
    <submittedName>
        <fullName evidence="4">AAC(3) family N-acetyltransferase</fullName>
    </submittedName>
</protein>
<dbReference type="Pfam" id="PF02522">
    <property type="entry name" value="Antibiotic_NAT"/>
    <property type="match status" value="1"/>
</dbReference>
<name>A0A643JX59_9EURY</name>
<dbReference type="GO" id="GO:0008080">
    <property type="term" value="F:N-acetyltransferase activity"/>
    <property type="evidence" value="ECO:0007669"/>
    <property type="project" value="InterPro"/>
</dbReference>
<reference evidence="4" key="1">
    <citation type="submission" date="2019-09" db="EMBL/GenBank/DDBJ databases">
        <title>Genomic analysis of Haloferax sp. CBA1149.</title>
        <authorList>
            <person name="Roh S.W."/>
        </authorList>
    </citation>
    <scope>NUCLEOTIDE SEQUENCE</scope>
    <source>
        <strain evidence="4">CBA1149</strain>
    </source>
</reference>
<accession>A0A643JX59</accession>